<feature type="signal peptide" evidence="4">
    <location>
        <begin position="1"/>
        <end position="20"/>
    </location>
</feature>
<protein>
    <recommendedName>
        <fullName evidence="10">Glycoside hydrolase family 2</fullName>
    </recommendedName>
</protein>
<name>A0A434A0V7_9FLAO</name>
<keyword evidence="9" id="KW-1185">Reference proteome</keyword>
<dbReference type="Pfam" id="PF00703">
    <property type="entry name" value="Glyco_hydro_2"/>
    <property type="match status" value="1"/>
</dbReference>
<dbReference type="InterPro" id="IPR013783">
    <property type="entry name" value="Ig-like_fold"/>
</dbReference>
<sequence>MKNLIAFIVTLFFGCSMSIAQRNVISLNGTWEIAKTDVGSMIPVNFSSKVSVPGLVDMAIPAVEPPFTGTLDKDKNNPFANNYGNKSYMYNNSLYWYKRTFSLENIKSEVILLKINKAMFSTHIYLNDKLIGQNSYSFTPTYVNIKPYLNEAGKANELIISVGCRNNLPDTICRADDGEKVLFCPGIYDDVNIIMSGFPYVTNVQTAPDILNKQLRVVAEIQNDQRAKNTQLSYVVRELKSNKVVAKGIAPQNILVGEENQKIDFKIALQNCKFWSPENPFLYILELNTGADKTITRFGMRTFRSDKQNGVVLLNEKTYYMRGTNIAILRFFEDSQRGNLPWDNKWVTKLHKNFKKMHWNSFRNTLGFPPERWYEIADSLGFLIQDEYPLWKQADPKTLTSTHLANEYNAWMRERWNHPSVVIWDAQNESKFDTTNVATNKVRSLDLSNRPWDNGYNRPAGENDIMESHPYLFGKYFNQYDLKKITTIADAYFEANDVKKDGVKSPDDYLSLMANPRIPDNSWVNKSKDEDRKTVKFPIIINEYGWLWLNRDGSPTTLDKGIYANVFPEADTPEKRFEVYAKIMGMKTEFWRAHRLAAGVLHFCGLSYSRSTYPVGQTSDNWHDLKNLEMEPHFVKYMKPAFSPVGLMINFWKSKLQAGTEQAFPIIMVNDTYKSWSGNIKFSIEKEGKIIQKHKIKEVVQALGNENFNTTMKLPTAKGKYLLVAEIIVKGESVKSIREFYIE</sequence>
<keyword evidence="3" id="KW-0326">Glycosidase</keyword>
<dbReference type="SUPFAM" id="SSF51445">
    <property type="entry name" value="(Trans)glycosidases"/>
    <property type="match status" value="1"/>
</dbReference>
<gene>
    <name evidence="8" type="ORF">D0817_23595</name>
</gene>
<dbReference type="PANTHER" id="PTHR42732:SF1">
    <property type="entry name" value="BETA-MANNOSIDASE"/>
    <property type="match status" value="1"/>
</dbReference>
<organism evidence="8 9">
    <name type="scientific">Flavobacterium cupreum</name>
    <dbReference type="NCBI Taxonomy" id="2133766"/>
    <lineage>
        <taxon>Bacteria</taxon>
        <taxon>Pseudomonadati</taxon>
        <taxon>Bacteroidota</taxon>
        <taxon>Flavobacteriia</taxon>
        <taxon>Flavobacteriales</taxon>
        <taxon>Flavobacteriaceae</taxon>
        <taxon>Flavobacterium</taxon>
    </lineage>
</organism>
<comment type="caution">
    <text evidence="8">The sequence shown here is derived from an EMBL/GenBank/DDBJ whole genome shotgun (WGS) entry which is preliminary data.</text>
</comment>
<dbReference type="Proteomes" id="UP000288102">
    <property type="component" value="Unassembled WGS sequence"/>
</dbReference>
<evidence type="ECO:0000256" key="1">
    <source>
        <dbReference type="ARBA" id="ARBA00007401"/>
    </source>
</evidence>
<evidence type="ECO:0000259" key="6">
    <source>
        <dbReference type="Pfam" id="PF02836"/>
    </source>
</evidence>
<dbReference type="AlphaFoldDB" id="A0A434A0V7"/>
<dbReference type="GO" id="GO:0005975">
    <property type="term" value="P:carbohydrate metabolic process"/>
    <property type="evidence" value="ECO:0007669"/>
    <property type="project" value="InterPro"/>
</dbReference>
<dbReference type="InterPro" id="IPR036156">
    <property type="entry name" value="Beta-gal/glucu_dom_sf"/>
</dbReference>
<dbReference type="RefSeq" id="WP_127340739.1">
    <property type="nucleotide sequence ID" value="NZ_QWDM01000022.1"/>
</dbReference>
<dbReference type="Gene3D" id="2.60.40.10">
    <property type="entry name" value="Immunoglobulins"/>
    <property type="match status" value="1"/>
</dbReference>
<evidence type="ECO:0000256" key="4">
    <source>
        <dbReference type="SAM" id="SignalP"/>
    </source>
</evidence>
<dbReference type="InterPro" id="IPR054593">
    <property type="entry name" value="Beta-mannosidase-like_N2"/>
</dbReference>
<dbReference type="PROSITE" id="PS51257">
    <property type="entry name" value="PROKAR_LIPOPROTEIN"/>
    <property type="match status" value="1"/>
</dbReference>
<accession>A0A434A0V7</accession>
<evidence type="ECO:0000313" key="9">
    <source>
        <dbReference type="Proteomes" id="UP000288102"/>
    </source>
</evidence>
<reference evidence="9" key="1">
    <citation type="journal article" date="2019" name="Syst. Appl. Microbiol.">
        <title>Flavobacterium circumlabens sp. nov. and Flavobacterium cupreum sp. nov., two psychrotrophic species isolated from Antarctic environmental samples.</title>
        <authorList>
            <person name="Kralova S."/>
            <person name="Busse H.-J."/>
            <person name="Svec P."/>
            <person name="Maslanova I."/>
            <person name="Stankova E."/>
            <person name="Bartak M."/>
            <person name="Sedlacek I."/>
        </authorList>
    </citation>
    <scope>NUCLEOTIDE SEQUENCE [LARGE SCALE GENOMIC DNA]</scope>
    <source>
        <strain evidence="9">CCM 8825</strain>
    </source>
</reference>
<comment type="similarity">
    <text evidence="1">Belongs to the glycosyl hydrolase 2 family.</text>
</comment>
<feature type="chain" id="PRO_5019050770" description="Glycoside hydrolase family 2" evidence="4">
    <location>
        <begin position="21"/>
        <end position="743"/>
    </location>
</feature>
<evidence type="ECO:0000259" key="5">
    <source>
        <dbReference type="Pfam" id="PF00703"/>
    </source>
</evidence>
<dbReference type="EMBL" id="QWDM01000022">
    <property type="protein sequence ID" value="RUT67998.1"/>
    <property type="molecule type" value="Genomic_DNA"/>
</dbReference>
<keyword evidence="4" id="KW-0732">Signal</keyword>
<evidence type="ECO:0000256" key="3">
    <source>
        <dbReference type="ARBA" id="ARBA00023295"/>
    </source>
</evidence>
<dbReference type="OrthoDB" id="1007335at2"/>
<dbReference type="SUPFAM" id="SSF49785">
    <property type="entry name" value="Galactose-binding domain-like"/>
    <property type="match status" value="1"/>
</dbReference>
<dbReference type="SUPFAM" id="SSF49303">
    <property type="entry name" value="beta-Galactosidase/glucuronidase domain"/>
    <property type="match status" value="1"/>
</dbReference>
<evidence type="ECO:0000313" key="8">
    <source>
        <dbReference type="EMBL" id="RUT67998.1"/>
    </source>
</evidence>
<dbReference type="GO" id="GO:0004553">
    <property type="term" value="F:hydrolase activity, hydrolyzing O-glycosyl compounds"/>
    <property type="evidence" value="ECO:0007669"/>
    <property type="project" value="InterPro"/>
</dbReference>
<dbReference type="Pfam" id="PF22666">
    <property type="entry name" value="Glyco_hydro_2_N2"/>
    <property type="match status" value="1"/>
</dbReference>
<dbReference type="Gene3D" id="2.60.120.260">
    <property type="entry name" value="Galactose-binding domain-like"/>
    <property type="match status" value="1"/>
</dbReference>
<feature type="domain" description="Glycoside hydrolase family 2 immunoglobulin-like beta-sandwich" evidence="5">
    <location>
        <begin position="200"/>
        <end position="301"/>
    </location>
</feature>
<dbReference type="Pfam" id="PF02836">
    <property type="entry name" value="Glyco_hydro_2_C"/>
    <property type="match status" value="1"/>
</dbReference>
<dbReference type="Gene3D" id="3.20.20.80">
    <property type="entry name" value="Glycosidases"/>
    <property type="match status" value="1"/>
</dbReference>
<proteinExistence type="inferred from homology"/>
<evidence type="ECO:0008006" key="10">
    <source>
        <dbReference type="Google" id="ProtNLM"/>
    </source>
</evidence>
<dbReference type="InterPro" id="IPR006103">
    <property type="entry name" value="Glyco_hydro_2_cat"/>
</dbReference>
<feature type="domain" description="Beta-mannosidase-like galactose-binding" evidence="7">
    <location>
        <begin position="76"/>
        <end position="162"/>
    </location>
</feature>
<dbReference type="PANTHER" id="PTHR42732">
    <property type="entry name" value="BETA-GALACTOSIDASE"/>
    <property type="match status" value="1"/>
</dbReference>
<dbReference type="InterPro" id="IPR017853">
    <property type="entry name" value="GH"/>
</dbReference>
<evidence type="ECO:0000259" key="7">
    <source>
        <dbReference type="Pfam" id="PF22666"/>
    </source>
</evidence>
<feature type="domain" description="Glycoside hydrolase family 2 catalytic" evidence="6">
    <location>
        <begin position="309"/>
        <end position="550"/>
    </location>
</feature>
<evidence type="ECO:0000256" key="2">
    <source>
        <dbReference type="ARBA" id="ARBA00022801"/>
    </source>
</evidence>
<dbReference type="InterPro" id="IPR051913">
    <property type="entry name" value="GH2_Domain-Containing"/>
</dbReference>
<dbReference type="InterPro" id="IPR006102">
    <property type="entry name" value="Ig-like_GH2"/>
</dbReference>
<keyword evidence="2" id="KW-0378">Hydrolase</keyword>
<dbReference type="InterPro" id="IPR008979">
    <property type="entry name" value="Galactose-bd-like_sf"/>
</dbReference>